<evidence type="ECO:0000256" key="2">
    <source>
        <dbReference type="ARBA" id="ARBA00022448"/>
    </source>
</evidence>
<dbReference type="AlphaFoldDB" id="A0A255GJ16"/>
<sequence length="343" mass="37840">MKFRRTLTAAAVAVLSLSATGCVRGALMNAGGTYTIKFAHVTTAATPKGQAADFFAADVEKRTNGRVRVQVYPNSELYGDKDEMQAIQSNSVQMLAPASAKFTTVAPALQVLDLPYLFETPDEIPQVAAPDTQVGRAIYANKDLEAKGMKVLGLWDSGMKQIHSNNRTISPSDMVGKKYRIQPSDVLRTQFEKWGGIPTPLAFAEVYNGLQQGVIDGGENTWSNIQSQKMHTVQKYITASDHGYIGYVLIINKSFFDKLPPDLQRDVEASATEASRVNRERSAQLELESRKKIEATGNTEIVSLTPEQRQTLRDAVLPSVYLQYRDAIGPEIVDELLARKKLR</sequence>
<evidence type="ECO:0000256" key="4">
    <source>
        <dbReference type="SAM" id="SignalP"/>
    </source>
</evidence>
<dbReference type="Pfam" id="PF03480">
    <property type="entry name" value="DctP"/>
    <property type="match status" value="1"/>
</dbReference>
<dbReference type="Gene3D" id="3.40.190.170">
    <property type="entry name" value="Bacterial extracellular solute-binding protein, family 7"/>
    <property type="match status" value="1"/>
</dbReference>
<accession>A0A255GJ16</accession>
<dbReference type="NCBIfam" id="NF037995">
    <property type="entry name" value="TRAP_S1"/>
    <property type="match status" value="1"/>
</dbReference>
<dbReference type="PIRSF" id="PIRSF006470">
    <property type="entry name" value="DctB"/>
    <property type="match status" value="1"/>
</dbReference>
<reference evidence="5 6" key="1">
    <citation type="submission" date="2017-07" db="EMBL/GenBank/DDBJ databases">
        <title>Draft whole genome sequences of clinical Proprionibacteriaceae strains.</title>
        <authorList>
            <person name="Bernier A.-M."/>
            <person name="Bernard K."/>
            <person name="Domingo M.-C."/>
        </authorList>
    </citation>
    <scope>NUCLEOTIDE SEQUENCE [LARGE SCALE GENOMIC DNA]</scope>
    <source>
        <strain evidence="5 6">NML 030167</strain>
    </source>
</reference>
<comment type="similarity">
    <text evidence="1">Belongs to the bacterial solute-binding protein 7 family.</text>
</comment>
<dbReference type="PANTHER" id="PTHR33376">
    <property type="match status" value="1"/>
</dbReference>
<proteinExistence type="inferred from homology"/>
<evidence type="ECO:0000313" key="6">
    <source>
        <dbReference type="Proteomes" id="UP000215896"/>
    </source>
</evidence>
<gene>
    <name evidence="5" type="ORF">CGZ94_06860</name>
</gene>
<evidence type="ECO:0000256" key="1">
    <source>
        <dbReference type="ARBA" id="ARBA00009023"/>
    </source>
</evidence>
<name>A0A255GJ16_9ACTN</name>
<dbReference type="EMBL" id="NMVO01000012">
    <property type="protein sequence ID" value="OYO14333.1"/>
    <property type="molecule type" value="Genomic_DNA"/>
</dbReference>
<keyword evidence="6" id="KW-1185">Reference proteome</keyword>
<feature type="signal peptide" evidence="4">
    <location>
        <begin position="1"/>
        <end position="25"/>
    </location>
</feature>
<dbReference type="Proteomes" id="UP000215896">
    <property type="component" value="Unassembled WGS sequence"/>
</dbReference>
<organism evidence="5 6">
    <name type="scientific">Enemella evansiae</name>
    <dbReference type="NCBI Taxonomy" id="2016499"/>
    <lineage>
        <taxon>Bacteria</taxon>
        <taxon>Bacillati</taxon>
        <taxon>Actinomycetota</taxon>
        <taxon>Actinomycetes</taxon>
        <taxon>Propionibacteriales</taxon>
        <taxon>Propionibacteriaceae</taxon>
        <taxon>Enemella</taxon>
    </lineage>
</organism>
<dbReference type="InterPro" id="IPR004682">
    <property type="entry name" value="TRAP_DctP"/>
</dbReference>
<dbReference type="GO" id="GO:0030288">
    <property type="term" value="C:outer membrane-bounded periplasmic space"/>
    <property type="evidence" value="ECO:0007669"/>
    <property type="project" value="InterPro"/>
</dbReference>
<dbReference type="PANTHER" id="PTHR33376:SF7">
    <property type="entry name" value="C4-DICARBOXYLATE-BINDING PROTEIN DCTB"/>
    <property type="match status" value="1"/>
</dbReference>
<comment type="caution">
    <text evidence="5">The sequence shown here is derived from an EMBL/GenBank/DDBJ whole genome shotgun (WGS) entry which is preliminary data.</text>
</comment>
<dbReference type="NCBIfam" id="TIGR00787">
    <property type="entry name" value="dctP"/>
    <property type="match status" value="1"/>
</dbReference>
<dbReference type="OrthoDB" id="9815946at2"/>
<keyword evidence="2" id="KW-0813">Transport</keyword>
<feature type="chain" id="PRO_5039695869" evidence="4">
    <location>
        <begin position="26"/>
        <end position="343"/>
    </location>
</feature>
<evidence type="ECO:0000313" key="5">
    <source>
        <dbReference type="EMBL" id="OYO14333.1"/>
    </source>
</evidence>
<evidence type="ECO:0000256" key="3">
    <source>
        <dbReference type="ARBA" id="ARBA00022729"/>
    </source>
</evidence>
<dbReference type="PROSITE" id="PS51257">
    <property type="entry name" value="PROKAR_LIPOPROTEIN"/>
    <property type="match status" value="1"/>
</dbReference>
<keyword evidence="3 4" id="KW-0732">Signal</keyword>
<dbReference type="GO" id="GO:0055085">
    <property type="term" value="P:transmembrane transport"/>
    <property type="evidence" value="ECO:0007669"/>
    <property type="project" value="InterPro"/>
</dbReference>
<protein>
    <submittedName>
        <fullName evidence="5">C4-dicarboxylate ABC transporter</fullName>
    </submittedName>
</protein>
<dbReference type="RefSeq" id="WP_094405194.1">
    <property type="nucleotide sequence ID" value="NZ_NMVO01000012.1"/>
</dbReference>
<dbReference type="InterPro" id="IPR038404">
    <property type="entry name" value="TRAP_DctP_sf"/>
</dbReference>
<dbReference type="InterPro" id="IPR018389">
    <property type="entry name" value="DctP_fam"/>
</dbReference>